<feature type="chain" id="PRO_5003696351" evidence="1">
    <location>
        <begin position="22"/>
        <end position="66"/>
    </location>
</feature>
<sequence>MSRRFLATLAASALAPGFVCAASARPHSVNATDSNFMIRATADGIAEVQMAQKLTGESSMNDATGQ</sequence>
<dbReference type="RefSeq" id="WP_007080759.1">
    <property type="nucleotide sequence ID" value="NZ_AJXU01000028.1"/>
</dbReference>
<evidence type="ECO:0000256" key="1">
    <source>
        <dbReference type="SAM" id="SignalP"/>
    </source>
</evidence>
<evidence type="ECO:0000313" key="2">
    <source>
        <dbReference type="EMBL" id="EIL90253.1"/>
    </source>
</evidence>
<name>I4VSR2_9GAMM</name>
<feature type="signal peptide" evidence="1">
    <location>
        <begin position="1"/>
        <end position="21"/>
    </location>
</feature>
<reference evidence="2 3" key="1">
    <citation type="journal article" date="2012" name="J. Bacteriol.">
        <title>Genome sequences for six rhodanobacter strains, isolated from soils and the terrestrial subsurface, with variable denitrification capabilities.</title>
        <authorList>
            <person name="Kostka J.E."/>
            <person name="Green S.J."/>
            <person name="Rishishwar L."/>
            <person name="Prakash O."/>
            <person name="Katz L.S."/>
            <person name="Marino-Ramirez L."/>
            <person name="Jordan I.K."/>
            <person name="Munk C."/>
            <person name="Ivanova N."/>
            <person name="Mikhailova N."/>
            <person name="Watson D.B."/>
            <person name="Brown S.D."/>
            <person name="Palumbo A.V."/>
            <person name="Brooks S.C."/>
        </authorList>
    </citation>
    <scope>NUCLEOTIDE SEQUENCE [LARGE SCALE GENOMIC DNA]</scope>
    <source>
        <strain evidence="3">Jip2T</strain>
    </source>
</reference>
<accession>I4VSR2</accession>
<dbReference type="PATRIC" id="fig|1163408.3.peg.1149"/>
<organism evidence="2 3">
    <name type="scientific">Rhodanobacter fulvus Jip2</name>
    <dbReference type="NCBI Taxonomy" id="1163408"/>
    <lineage>
        <taxon>Bacteria</taxon>
        <taxon>Pseudomonadati</taxon>
        <taxon>Pseudomonadota</taxon>
        <taxon>Gammaproteobacteria</taxon>
        <taxon>Lysobacterales</taxon>
        <taxon>Rhodanobacteraceae</taxon>
        <taxon>Rhodanobacter</taxon>
    </lineage>
</organism>
<proteinExistence type="predicted"/>
<dbReference type="EMBL" id="AJXU01000028">
    <property type="protein sequence ID" value="EIL90253.1"/>
    <property type="molecule type" value="Genomic_DNA"/>
</dbReference>
<keyword evidence="3" id="KW-1185">Reference proteome</keyword>
<dbReference type="Proteomes" id="UP000004210">
    <property type="component" value="Unassembled WGS sequence"/>
</dbReference>
<dbReference type="AlphaFoldDB" id="I4VSR2"/>
<evidence type="ECO:0000313" key="3">
    <source>
        <dbReference type="Proteomes" id="UP000004210"/>
    </source>
</evidence>
<keyword evidence="1" id="KW-0732">Signal</keyword>
<comment type="caution">
    <text evidence="2">The sequence shown here is derived from an EMBL/GenBank/DDBJ whole genome shotgun (WGS) entry which is preliminary data.</text>
</comment>
<gene>
    <name evidence="2" type="ORF">UU9_05594</name>
</gene>
<protein>
    <submittedName>
        <fullName evidence="2">Uncharacterized protein</fullName>
    </submittedName>
</protein>